<dbReference type="PANTHER" id="PTHR43581">
    <property type="entry name" value="ATP/GTP PHOSPHATASE"/>
    <property type="match status" value="1"/>
</dbReference>
<protein>
    <submittedName>
        <fullName evidence="3">Uncharacterized protein</fullName>
    </submittedName>
</protein>
<dbReference type="Pfam" id="PF20469">
    <property type="entry name" value="OLD-like_TOPRIM"/>
    <property type="match status" value="1"/>
</dbReference>
<organism evidence="3 4">
    <name type="scientific">Methanosarcina acetivorans (strain ATCC 35395 / DSM 2834 / JCM 12185 / C2A)</name>
    <dbReference type="NCBI Taxonomy" id="188937"/>
    <lineage>
        <taxon>Archaea</taxon>
        <taxon>Methanobacteriati</taxon>
        <taxon>Methanobacteriota</taxon>
        <taxon>Stenosarchaea group</taxon>
        <taxon>Methanomicrobia</taxon>
        <taxon>Methanosarcinales</taxon>
        <taxon>Methanosarcinaceae</taxon>
        <taxon>Methanosarcina</taxon>
    </lineage>
</organism>
<dbReference type="EMBL" id="AE010299">
    <property type="protein sequence ID" value="AAM05537.1"/>
    <property type="molecule type" value="Genomic_DNA"/>
</dbReference>
<dbReference type="SUPFAM" id="SSF52540">
    <property type="entry name" value="P-loop containing nucleoside triphosphate hydrolases"/>
    <property type="match status" value="1"/>
</dbReference>
<dbReference type="InterPro" id="IPR041685">
    <property type="entry name" value="AAA_GajA/Old/RecF-like"/>
</dbReference>
<feature type="domain" description="OLD protein-like TOPRIM" evidence="2">
    <location>
        <begin position="448"/>
        <end position="522"/>
    </location>
</feature>
<dbReference type="Proteomes" id="UP000002487">
    <property type="component" value="Chromosome"/>
</dbReference>
<dbReference type="InterPro" id="IPR034139">
    <property type="entry name" value="TOPRIM_OLD"/>
</dbReference>
<dbReference type="STRING" id="188937.MA_2139"/>
<dbReference type="PANTHER" id="PTHR43581:SF4">
    <property type="entry name" value="ATP_GTP PHOSPHATASE"/>
    <property type="match status" value="1"/>
</dbReference>
<dbReference type="EnsemblBacteria" id="AAM05537">
    <property type="protein sequence ID" value="AAM05537"/>
    <property type="gene ID" value="MA_2139"/>
</dbReference>
<gene>
    <name evidence="3" type="ordered locus">MA_2139</name>
</gene>
<dbReference type="InterPro" id="IPR051396">
    <property type="entry name" value="Bact_Antivir_Def_Nuclease"/>
</dbReference>
<accession>Q8TNY8</accession>
<feature type="domain" description="Endonuclease GajA/Old nuclease/RecF-like AAA" evidence="1">
    <location>
        <begin position="12"/>
        <end position="395"/>
    </location>
</feature>
<dbReference type="KEGG" id="mac:MA_2139"/>
<dbReference type="Pfam" id="PF13175">
    <property type="entry name" value="AAA_15"/>
    <property type="match status" value="1"/>
</dbReference>
<dbReference type="AlphaFoldDB" id="Q8TNY8"/>
<dbReference type="InParanoid" id="Q8TNY8"/>
<evidence type="ECO:0000259" key="1">
    <source>
        <dbReference type="Pfam" id="PF13175"/>
    </source>
</evidence>
<keyword evidence="4" id="KW-1185">Reference proteome</keyword>
<dbReference type="PhylomeDB" id="Q8TNY8"/>
<dbReference type="CDD" id="cd01026">
    <property type="entry name" value="TOPRIM_OLD"/>
    <property type="match status" value="1"/>
</dbReference>
<dbReference type="InterPro" id="IPR027417">
    <property type="entry name" value="P-loop_NTPase"/>
</dbReference>
<evidence type="ECO:0000313" key="3">
    <source>
        <dbReference type="EMBL" id="AAM05537.1"/>
    </source>
</evidence>
<reference evidence="3 4" key="1">
    <citation type="journal article" date="2002" name="Genome Res.">
        <title>The genome of Methanosarcina acetivorans reveals extensive metabolic and physiological diversity.</title>
        <authorList>
            <person name="Galagan J.E."/>
            <person name="Nusbaum C."/>
            <person name="Roy A."/>
            <person name="Endrizzi M.G."/>
            <person name="Macdonald P."/>
            <person name="FitzHugh W."/>
            <person name="Calvo S."/>
            <person name="Engels R."/>
            <person name="Smirnov S."/>
            <person name="Atnoor D."/>
            <person name="Brown A."/>
            <person name="Allen N."/>
            <person name="Naylor J."/>
            <person name="Stange-Thomann N."/>
            <person name="DeArellano K."/>
            <person name="Johnson R."/>
            <person name="Linton L."/>
            <person name="McEwan P."/>
            <person name="McKernan K."/>
            <person name="Talamas J."/>
            <person name="Tirrell A."/>
            <person name="Ye W."/>
            <person name="Zimmer A."/>
            <person name="Barber R.D."/>
            <person name="Cann I."/>
            <person name="Graham D.E."/>
            <person name="Grahame D.A."/>
            <person name="Guss A."/>
            <person name="Hedderich R."/>
            <person name="Ingram-Smith C."/>
            <person name="Kuettner C.H."/>
            <person name="Krzycki J.A."/>
            <person name="Leigh J.A."/>
            <person name="Li W."/>
            <person name="Liu J."/>
            <person name="Mukhopadhyay B."/>
            <person name="Reeve J.N."/>
            <person name="Smith K."/>
            <person name="Springer T.A."/>
            <person name="Umayam L.A."/>
            <person name="White O."/>
            <person name="White R.H."/>
            <person name="de Macario E.C."/>
            <person name="Ferry J.G."/>
            <person name="Jarrell K.F."/>
            <person name="Jing H."/>
            <person name="Macario A.J.L."/>
            <person name="Paulsen I."/>
            <person name="Pritchett M."/>
            <person name="Sowers K.R."/>
            <person name="Swanson R.V."/>
            <person name="Zinder S.H."/>
            <person name="Lander E."/>
            <person name="Metcalf W.W."/>
            <person name="Birren B."/>
        </authorList>
    </citation>
    <scope>NUCLEOTIDE SEQUENCE [LARGE SCALE GENOMIC DNA]</scope>
    <source>
        <strain evidence="4">ATCC 35395 / DSM 2834 / JCM 12185 / C2A</strain>
    </source>
</reference>
<sequence length="689" mass="78366">MYQIFTKEDVLMYISKIRMQNFRCFCDTSVEFYEGLNVFIGENNSGKTTVLKALQLIFDNSVSKKLSIDDFYKGISSFDEPPQITITISIQETESEKIEDKAVVATWLTKLNSPCEATLTYKYFLPETDLEEYKKELNERDQSLISEWDILERFLQRYVSRIYAGNPISKNRVESEYLEKFDCTFLDALRNVENSIYNGKNSLLKNVLNYFLDYNLKSSIKKLEQDLEDTDSKAKLDECLTKLECCRNEFRGQSKDLLDSIRGRLDTGHILSLVESTGASVCGKPDIEGELSESDILSTLKLIIKSNSGMQIPIFNNGLGYNNLIYISLVLSNLEIITSDHFGENAKIFPILLIEEPEAHLHPALQYNFLRFLKEEIKNKNISRQIFVTTHSTHITAAVGLDSIICMESHKDHILARYPSLVFSDKPDDIESKKYIERYLDATKSNMLFSKGVIFVEGLAEQLLVPRLAEYRSLPLDKCHIAVVGVGGSTFKHFIKLFGGGIDENNKNYTLSKRVSCIVDVDPQKIPIEGRNRRWKKCWPFEVGQNLDSYEYKPISSVITNLEEALSKSNTENVKIFYNKTQKGKTLEYDLAFENKDSPLLVSGSVEISKDVSALIESSSLTPEDKSKAIFAAFYLESVEDTKGSMAFELANNLINNFNLSEGSLEFNLPLHIKNAISWVCRGVCNEPQ</sequence>
<evidence type="ECO:0000313" key="4">
    <source>
        <dbReference type="Proteomes" id="UP000002487"/>
    </source>
</evidence>
<dbReference type="HOGENOM" id="CLU_021240_0_0_2"/>
<proteinExistence type="predicted"/>
<name>Q8TNY8_METAC</name>
<evidence type="ECO:0000259" key="2">
    <source>
        <dbReference type="Pfam" id="PF20469"/>
    </source>
</evidence>
<dbReference type="Gene3D" id="3.40.50.300">
    <property type="entry name" value="P-loop containing nucleotide triphosphate hydrolases"/>
    <property type="match status" value="1"/>
</dbReference>